<feature type="compositionally biased region" description="Low complexity" evidence="1">
    <location>
        <begin position="93"/>
        <end position="107"/>
    </location>
</feature>
<accession>A0A224YPF3</accession>
<feature type="region of interest" description="Disordered" evidence="1">
    <location>
        <begin position="119"/>
        <end position="150"/>
    </location>
</feature>
<protein>
    <submittedName>
        <fullName evidence="2">Reprolysin</fullName>
    </submittedName>
</protein>
<proteinExistence type="predicted"/>
<dbReference type="AlphaFoldDB" id="A0A224YPF3"/>
<evidence type="ECO:0000256" key="1">
    <source>
        <dbReference type="SAM" id="MobiDB-lite"/>
    </source>
</evidence>
<dbReference type="EMBL" id="GFPF01004997">
    <property type="protein sequence ID" value="MAA16143.1"/>
    <property type="molecule type" value="Transcribed_RNA"/>
</dbReference>
<sequence length="150" mass="17148">MEVAPNEFCKSVFPNERNVTADMNSDRMAECMVKCQYPVVRRQCYGYGYCPTYTSIRYTYEHALDYMHCAANKVCVRGVCRGSGANLPHRPVTRSTRTTTTTTRTTPAADATTECRCDCSSKQPTTRAHYPPRSPTPTRKYRWLGINRRQ</sequence>
<reference evidence="2" key="1">
    <citation type="journal article" date="2017" name="Parasit. Vectors">
        <title>Sialotranscriptomics of Rhipicephalus zambeziensis reveals intricate expression profiles of secretory proteins and suggests tight temporal transcriptional regulation during blood-feeding.</title>
        <authorList>
            <person name="de Castro M.H."/>
            <person name="de Klerk D."/>
            <person name="Pienaar R."/>
            <person name="Rees D.J.G."/>
            <person name="Mans B.J."/>
        </authorList>
    </citation>
    <scope>NUCLEOTIDE SEQUENCE</scope>
    <source>
        <tissue evidence="2">Salivary glands</tissue>
    </source>
</reference>
<feature type="region of interest" description="Disordered" evidence="1">
    <location>
        <begin position="86"/>
        <end position="107"/>
    </location>
</feature>
<organism evidence="2">
    <name type="scientific">Rhipicephalus zambeziensis</name>
    <dbReference type="NCBI Taxonomy" id="60191"/>
    <lineage>
        <taxon>Eukaryota</taxon>
        <taxon>Metazoa</taxon>
        <taxon>Ecdysozoa</taxon>
        <taxon>Arthropoda</taxon>
        <taxon>Chelicerata</taxon>
        <taxon>Arachnida</taxon>
        <taxon>Acari</taxon>
        <taxon>Parasitiformes</taxon>
        <taxon>Ixodida</taxon>
        <taxon>Ixodoidea</taxon>
        <taxon>Ixodidae</taxon>
        <taxon>Rhipicephalinae</taxon>
        <taxon>Rhipicephalus</taxon>
        <taxon>Rhipicephalus</taxon>
    </lineage>
</organism>
<evidence type="ECO:0000313" key="2">
    <source>
        <dbReference type="EMBL" id="MAA16143.1"/>
    </source>
</evidence>
<name>A0A224YPF3_9ACAR</name>